<protein>
    <submittedName>
        <fullName evidence="1">Uncharacterized protein</fullName>
    </submittedName>
</protein>
<reference evidence="1" key="2">
    <citation type="submission" date="2020-09" db="EMBL/GenBank/DDBJ databases">
        <authorList>
            <person name="Sun Q."/>
            <person name="Zhou Y."/>
        </authorList>
    </citation>
    <scope>NUCLEOTIDE SEQUENCE</scope>
    <source>
        <strain evidence="1">CGMCC 1.12698</strain>
    </source>
</reference>
<sequence length="152" mass="17828">MDKKQTFFDIIEKFHKDVHAVKEELKQVIDDECETYGDVEKYLRKKEKEARFDRNDLAVLVIEELRNEARCLMELEPVKKVGGTMNEFLMTLPESTKEIIEKEIEKVKGIEKLHGINPESYLGKEILWQSKKLIDISHTIGEIKIAINRLIK</sequence>
<evidence type="ECO:0000313" key="2">
    <source>
        <dbReference type="Proteomes" id="UP000605259"/>
    </source>
</evidence>
<name>A0A917AME1_9BACI</name>
<evidence type="ECO:0000313" key="1">
    <source>
        <dbReference type="EMBL" id="GGE58389.1"/>
    </source>
</evidence>
<accession>A0A917AME1</accession>
<reference evidence="1" key="1">
    <citation type="journal article" date="2014" name="Int. J. Syst. Evol. Microbiol.">
        <title>Complete genome sequence of Corynebacterium casei LMG S-19264T (=DSM 44701T), isolated from a smear-ripened cheese.</title>
        <authorList>
            <consortium name="US DOE Joint Genome Institute (JGI-PGF)"/>
            <person name="Walter F."/>
            <person name="Albersmeier A."/>
            <person name="Kalinowski J."/>
            <person name="Ruckert C."/>
        </authorList>
    </citation>
    <scope>NUCLEOTIDE SEQUENCE</scope>
    <source>
        <strain evidence="1">CGMCC 1.12698</strain>
    </source>
</reference>
<comment type="caution">
    <text evidence="1">The sequence shown here is derived from an EMBL/GenBank/DDBJ whole genome shotgun (WGS) entry which is preliminary data.</text>
</comment>
<proteinExistence type="predicted"/>
<dbReference type="RefSeq" id="WP_188386947.1">
    <property type="nucleotide sequence ID" value="NZ_BMFK01000001.1"/>
</dbReference>
<dbReference type="AlphaFoldDB" id="A0A917AME1"/>
<keyword evidence="2" id="KW-1185">Reference proteome</keyword>
<organism evidence="1 2">
    <name type="scientific">Priestia taiwanensis</name>
    <dbReference type="NCBI Taxonomy" id="1347902"/>
    <lineage>
        <taxon>Bacteria</taxon>
        <taxon>Bacillati</taxon>
        <taxon>Bacillota</taxon>
        <taxon>Bacilli</taxon>
        <taxon>Bacillales</taxon>
        <taxon>Bacillaceae</taxon>
        <taxon>Priestia</taxon>
    </lineage>
</organism>
<dbReference type="Proteomes" id="UP000605259">
    <property type="component" value="Unassembled WGS sequence"/>
</dbReference>
<gene>
    <name evidence="1" type="ORF">GCM10007140_05930</name>
</gene>
<dbReference type="EMBL" id="BMFK01000001">
    <property type="protein sequence ID" value="GGE58389.1"/>
    <property type="molecule type" value="Genomic_DNA"/>
</dbReference>